<evidence type="ECO:0000313" key="9">
    <source>
        <dbReference type="EMBL" id="MFI9101948.1"/>
    </source>
</evidence>
<sequence>MSRSARTLHLALAFVVALVTAIGLTGGPATAAATPTAAPAAAGPGTNYAYDDPFTSARTQWWRDDHFGMFIHYGAYSQLQGTYTRPDGSVCRDAEWIERNCAIPKAQYEDIAAQFNPASFDANAIVKLAKDAGQRYIVQTAKHHEGYAMWPTKVNTWNLRDHSSFSKSRDILAEMKAAADSQGIKFGLYYSIWDWHNPNFTADFPQYKKDMYAQLKELVDNYHPAVLWFDGEWATDNPTNPWSTADGEALQTYLHGLDPNLVINNRVDKRRVVDGDYGTPEQEIPSAPVGGQLWESCMTLNDHWGYASYDTNWKSATTLTRNVVDIASRGGNYLLNIGPDKTGAVPSGAVDRLRSMGSWLSANGQGAAVYGAGAARNVATPAWGAVASAPGNKLEASVYAWPGAGKPLHLKATAPLTITGARVLGSSQQVTVKAAGDGYDITPSGAAVNATATVIELTYAPPQPANGNGTGLTAQYWDNTSFSGAPKVTRTDPTVNFAWRYLGSPDPAVPTDNFSARWTGSVQPRYSRTYTFLTVSDDTVQVWVDGKQIISNTTPHDAAVNTGTVTLQAGKKYSIRIDFTERTGEAAMKLLWYAPDEAQRIVPARQLYPS</sequence>
<evidence type="ECO:0000256" key="7">
    <source>
        <dbReference type="SAM" id="SignalP"/>
    </source>
</evidence>
<dbReference type="PROSITE" id="PS51820">
    <property type="entry name" value="PA14"/>
    <property type="match status" value="1"/>
</dbReference>
<comment type="similarity">
    <text evidence="2">Belongs to the glycosyl hydrolase 29 family.</text>
</comment>
<dbReference type="PANTHER" id="PTHR10030:SF37">
    <property type="entry name" value="ALPHA-L-FUCOSIDASE-RELATED"/>
    <property type="match status" value="1"/>
</dbReference>
<dbReference type="Pfam" id="PF07691">
    <property type="entry name" value="PA14"/>
    <property type="match status" value="1"/>
</dbReference>
<dbReference type="SMART" id="SM00812">
    <property type="entry name" value="Alpha_L_fucos"/>
    <property type="match status" value="1"/>
</dbReference>
<dbReference type="PANTHER" id="PTHR10030">
    <property type="entry name" value="ALPHA-L-FUCOSIDASE"/>
    <property type="match status" value="1"/>
</dbReference>
<dbReference type="RefSeq" id="WP_399648977.1">
    <property type="nucleotide sequence ID" value="NZ_JBITYG010000004.1"/>
</dbReference>
<accession>A0ABW8C6B1</accession>
<dbReference type="InterPro" id="IPR037524">
    <property type="entry name" value="PA14/GLEYA"/>
</dbReference>
<comment type="function">
    <text evidence="1">Alpha-L-fucosidase is responsible for hydrolyzing the alpha-1,6-linked fucose joined to the reducing-end N-acetylglucosamine of the carbohydrate moieties of glycoproteins.</text>
</comment>
<evidence type="ECO:0000256" key="2">
    <source>
        <dbReference type="ARBA" id="ARBA00007951"/>
    </source>
</evidence>
<dbReference type="SUPFAM" id="SSF51445">
    <property type="entry name" value="(Trans)glycosidases"/>
    <property type="match status" value="1"/>
</dbReference>
<dbReference type="InterPro" id="IPR011658">
    <property type="entry name" value="PA14_dom"/>
</dbReference>
<keyword evidence="5" id="KW-0378">Hydrolase</keyword>
<proteinExistence type="inferred from homology"/>
<dbReference type="InterPro" id="IPR016286">
    <property type="entry name" value="FUC_metazoa-typ"/>
</dbReference>
<evidence type="ECO:0000256" key="4">
    <source>
        <dbReference type="ARBA" id="ARBA00022729"/>
    </source>
</evidence>
<keyword evidence="10" id="KW-1185">Reference proteome</keyword>
<dbReference type="InterPro" id="IPR000933">
    <property type="entry name" value="Glyco_hydro_29"/>
</dbReference>
<evidence type="ECO:0000256" key="1">
    <source>
        <dbReference type="ARBA" id="ARBA00004071"/>
    </source>
</evidence>
<comment type="caution">
    <text evidence="9">The sequence shown here is derived from an EMBL/GenBank/DDBJ whole genome shotgun (WGS) entry which is preliminary data.</text>
</comment>
<protein>
    <recommendedName>
        <fullName evidence="3">alpha-L-fucosidase</fullName>
        <ecNumber evidence="3">3.2.1.51</ecNumber>
    </recommendedName>
</protein>
<dbReference type="SUPFAM" id="SSF56988">
    <property type="entry name" value="Anthrax protective antigen"/>
    <property type="match status" value="1"/>
</dbReference>
<feature type="chain" id="PRO_5045695412" description="alpha-L-fucosidase" evidence="7">
    <location>
        <begin position="32"/>
        <end position="610"/>
    </location>
</feature>
<dbReference type="InterPro" id="IPR017853">
    <property type="entry name" value="GH"/>
</dbReference>
<evidence type="ECO:0000313" key="10">
    <source>
        <dbReference type="Proteomes" id="UP001614394"/>
    </source>
</evidence>
<evidence type="ECO:0000259" key="8">
    <source>
        <dbReference type="PROSITE" id="PS51820"/>
    </source>
</evidence>
<dbReference type="PRINTS" id="PR00741">
    <property type="entry name" value="GLHYDRLASE29"/>
</dbReference>
<keyword evidence="6" id="KW-0326">Glycosidase</keyword>
<dbReference type="EC" id="3.2.1.51" evidence="3"/>
<feature type="signal peptide" evidence="7">
    <location>
        <begin position="1"/>
        <end position="31"/>
    </location>
</feature>
<evidence type="ECO:0000256" key="3">
    <source>
        <dbReference type="ARBA" id="ARBA00012662"/>
    </source>
</evidence>
<reference evidence="9 10" key="1">
    <citation type="submission" date="2024-10" db="EMBL/GenBank/DDBJ databases">
        <title>The Natural Products Discovery Center: Release of the First 8490 Sequenced Strains for Exploring Actinobacteria Biosynthetic Diversity.</title>
        <authorList>
            <person name="Kalkreuter E."/>
            <person name="Kautsar S.A."/>
            <person name="Yang D."/>
            <person name="Bader C.D."/>
            <person name="Teijaro C.N."/>
            <person name="Fluegel L."/>
            <person name="Davis C.M."/>
            <person name="Simpson J.R."/>
            <person name="Lauterbach L."/>
            <person name="Steele A.D."/>
            <person name="Gui C."/>
            <person name="Meng S."/>
            <person name="Li G."/>
            <person name="Viehrig K."/>
            <person name="Ye F."/>
            <person name="Su P."/>
            <person name="Kiefer A.F."/>
            <person name="Nichols A."/>
            <person name="Cepeda A.J."/>
            <person name="Yan W."/>
            <person name="Fan B."/>
            <person name="Jiang Y."/>
            <person name="Adhikari A."/>
            <person name="Zheng C.-J."/>
            <person name="Schuster L."/>
            <person name="Cowan T.M."/>
            <person name="Smanski M.J."/>
            <person name="Chevrette M.G."/>
            <person name="De Carvalho L.P.S."/>
            <person name="Shen B."/>
        </authorList>
    </citation>
    <scope>NUCLEOTIDE SEQUENCE [LARGE SCALE GENOMIC DNA]</scope>
    <source>
        <strain evidence="9 10">NPDC053399</strain>
    </source>
</reference>
<name>A0ABW8C6B1_9ACTN</name>
<organism evidence="9 10">
    <name type="scientific">Streptomyces fildesensis</name>
    <dbReference type="NCBI Taxonomy" id="375757"/>
    <lineage>
        <taxon>Bacteria</taxon>
        <taxon>Bacillati</taxon>
        <taxon>Actinomycetota</taxon>
        <taxon>Actinomycetes</taxon>
        <taxon>Kitasatosporales</taxon>
        <taxon>Streptomycetaceae</taxon>
        <taxon>Streptomyces</taxon>
    </lineage>
</organism>
<dbReference type="Proteomes" id="UP001614394">
    <property type="component" value="Unassembled WGS sequence"/>
</dbReference>
<keyword evidence="4 7" id="KW-0732">Signal</keyword>
<evidence type="ECO:0000256" key="6">
    <source>
        <dbReference type="ARBA" id="ARBA00023295"/>
    </source>
</evidence>
<dbReference type="Gene3D" id="3.20.20.80">
    <property type="entry name" value="Glycosidases"/>
    <property type="match status" value="1"/>
</dbReference>
<dbReference type="InterPro" id="IPR057739">
    <property type="entry name" value="Glyco_hydro_29_N"/>
</dbReference>
<evidence type="ECO:0000256" key="5">
    <source>
        <dbReference type="ARBA" id="ARBA00022801"/>
    </source>
</evidence>
<gene>
    <name evidence="9" type="ORF">ACIGXA_15640</name>
</gene>
<dbReference type="Pfam" id="PF01120">
    <property type="entry name" value="Alpha_L_fucos"/>
    <property type="match status" value="1"/>
</dbReference>
<dbReference type="SMART" id="SM00758">
    <property type="entry name" value="PA14"/>
    <property type="match status" value="1"/>
</dbReference>
<feature type="domain" description="PA14" evidence="8">
    <location>
        <begin position="467"/>
        <end position="606"/>
    </location>
</feature>
<dbReference type="Gene3D" id="3.90.182.10">
    <property type="entry name" value="Toxin - Anthrax Protective Antigen,domain 1"/>
    <property type="match status" value="1"/>
</dbReference>
<dbReference type="EMBL" id="JBITYG010000004">
    <property type="protein sequence ID" value="MFI9101948.1"/>
    <property type="molecule type" value="Genomic_DNA"/>
</dbReference>